<accession>A0ACC0AXF3</accession>
<proteinExistence type="predicted"/>
<comment type="caution">
    <text evidence="1">The sequence shown here is derived from an EMBL/GenBank/DDBJ whole genome shotgun (WGS) entry which is preliminary data.</text>
</comment>
<dbReference type="EMBL" id="CM044705">
    <property type="protein sequence ID" value="KAI5665040.1"/>
    <property type="molecule type" value="Genomic_DNA"/>
</dbReference>
<protein>
    <submittedName>
        <fullName evidence="1">Uncharacterized protein</fullName>
    </submittedName>
</protein>
<dbReference type="Proteomes" id="UP001060085">
    <property type="component" value="Linkage Group LG05"/>
</dbReference>
<gene>
    <name evidence="1" type="ORF">M9H77_24363</name>
</gene>
<evidence type="ECO:0000313" key="1">
    <source>
        <dbReference type="EMBL" id="KAI5665040.1"/>
    </source>
</evidence>
<evidence type="ECO:0000313" key="2">
    <source>
        <dbReference type="Proteomes" id="UP001060085"/>
    </source>
</evidence>
<name>A0ACC0AXF3_CATRO</name>
<keyword evidence="2" id="KW-1185">Reference proteome</keyword>
<sequence length="283" mass="32266">MDEYLPPKRMDEYERSLKRIKRKMGHFYPDGQKSWCTFAQNGKDSGLLSQVHDFIQNWKNVVGDDNCGFMVVSNFPFGNENCWAEIRRRMSYDLYHHMNVCMQLFGLLERVTELIRKTKWGEGSTPFDYWMDTPYHLYVIANTFNLCVVLIARFGSTTILPLYSNMDCTAGMLFIVEHEHSIQSLSLSHPHPLGQSRLQSNPTEVGVASPELLKPSKLESLESCMVSIKPHRLSSNPISAGCLAAYFHSYNPTWDTAECMTCKLEGYIVGSSFSENLLVESGC</sequence>
<organism evidence="1 2">
    <name type="scientific">Catharanthus roseus</name>
    <name type="common">Madagascar periwinkle</name>
    <name type="synonym">Vinca rosea</name>
    <dbReference type="NCBI Taxonomy" id="4058"/>
    <lineage>
        <taxon>Eukaryota</taxon>
        <taxon>Viridiplantae</taxon>
        <taxon>Streptophyta</taxon>
        <taxon>Embryophyta</taxon>
        <taxon>Tracheophyta</taxon>
        <taxon>Spermatophyta</taxon>
        <taxon>Magnoliopsida</taxon>
        <taxon>eudicotyledons</taxon>
        <taxon>Gunneridae</taxon>
        <taxon>Pentapetalae</taxon>
        <taxon>asterids</taxon>
        <taxon>lamiids</taxon>
        <taxon>Gentianales</taxon>
        <taxon>Apocynaceae</taxon>
        <taxon>Rauvolfioideae</taxon>
        <taxon>Vinceae</taxon>
        <taxon>Catharanthinae</taxon>
        <taxon>Catharanthus</taxon>
    </lineage>
</organism>
<reference evidence="2" key="1">
    <citation type="journal article" date="2023" name="Nat. Plants">
        <title>Single-cell RNA sequencing provides a high-resolution roadmap for understanding the multicellular compartmentation of specialized metabolism.</title>
        <authorList>
            <person name="Sun S."/>
            <person name="Shen X."/>
            <person name="Li Y."/>
            <person name="Li Y."/>
            <person name="Wang S."/>
            <person name="Li R."/>
            <person name="Zhang H."/>
            <person name="Shen G."/>
            <person name="Guo B."/>
            <person name="Wei J."/>
            <person name="Xu J."/>
            <person name="St-Pierre B."/>
            <person name="Chen S."/>
            <person name="Sun C."/>
        </authorList>
    </citation>
    <scope>NUCLEOTIDE SEQUENCE [LARGE SCALE GENOMIC DNA]</scope>
</reference>